<keyword evidence="3" id="KW-1185">Reference proteome</keyword>
<evidence type="ECO:0000313" key="3">
    <source>
        <dbReference type="Proteomes" id="UP000187651"/>
    </source>
</evidence>
<name>A0A1G9YNX8_9FIRM</name>
<keyword evidence="1" id="KW-0812">Transmembrane</keyword>
<keyword evidence="1" id="KW-0472">Membrane</keyword>
<evidence type="ECO:0008006" key="4">
    <source>
        <dbReference type="Google" id="ProtNLM"/>
    </source>
</evidence>
<proteinExistence type="predicted"/>
<reference evidence="3" key="1">
    <citation type="submission" date="2016-10" db="EMBL/GenBank/DDBJ databases">
        <authorList>
            <person name="Varghese N."/>
            <person name="Submissions S."/>
        </authorList>
    </citation>
    <scope>NUCLEOTIDE SEQUENCE [LARGE SCALE GENOMIC DNA]</scope>
    <source>
        <strain evidence="3">M83</strain>
    </source>
</reference>
<dbReference type="EMBL" id="FNHZ01000006">
    <property type="protein sequence ID" value="SDN10707.1"/>
    <property type="molecule type" value="Genomic_DNA"/>
</dbReference>
<dbReference type="InterPro" id="IPR027981">
    <property type="entry name" value="DUF4446"/>
</dbReference>
<protein>
    <recommendedName>
        <fullName evidence="4">DUF4446 family protein</fullName>
    </recommendedName>
</protein>
<organism evidence="2 3">
    <name type="scientific">Lachnospira pectinoschiza</name>
    <dbReference type="NCBI Taxonomy" id="28052"/>
    <lineage>
        <taxon>Bacteria</taxon>
        <taxon>Bacillati</taxon>
        <taxon>Bacillota</taxon>
        <taxon>Clostridia</taxon>
        <taxon>Lachnospirales</taxon>
        <taxon>Lachnospiraceae</taxon>
        <taxon>Lachnospira</taxon>
    </lineage>
</organism>
<gene>
    <name evidence="2" type="ORF">SAMN05216544_1866</name>
</gene>
<dbReference type="Proteomes" id="UP000187651">
    <property type="component" value="Unassembled WGS sequence"/>
</dbReference>
<dbReference type="RefSeq" id="WP_027431101.1">
    <property type="nucleotide sequence ID" value="NZ_FNHZ01000006.1"/>
</dbReference>
<accession>A0A1G9YNX8</accession>
<feature type="transmembrane region" description="Helical" evidence="1">
    <location>
        <begin position="12"/>
        <end position="35"/>
    </location>
</feature>
<evidence type="ECO:0000256" key="1">
    <source>
        <dbReference type="SAM" id="Phobius"/>
    </source>
</evidence>
<keyword evidence="1" id="KW-1133">Transmembrane helix</keyword>
<evidence type="ECO:0000313" key="2">
    <source>
        <dbReference type="EMBL" id="SDN10707.1"/>
    </source>
</evidence>
<dbReference type="Pfam" id="PF14584">
    <property type="entry name" value="DUF4446"/>
    <property type="match status" value="1"/>
</dbReference>
<sequence>MLDVFGLFEVNTLYVLVGMIGFTLIAFILAIVAIVKASKMKKKYTLMMEGSEGKSIEKLIREYTGDIKGLKETADANTESIKDIYEKLEYTFTKVGIVKYDAFHEMGGKLSFALCMLDKANNGYVVNVMHSNTGCFAYIKEIVRGESYLELGDEEAKALNEALAGRLGDANLSKEVNDLVQQNKM</sequence>
<dbReference type="AlphaFoldDB" id="A0A1G9YNX8"/>
<dbReference type="OrthoDB" id="5244042at2"/>